<sequence length="518" mass="61894">MNFDHNDLEQIDEEIKGLNKDFKNFYRHRKHIYSINKKIIELRKSFLENDDIKYFLEKLDKYEGNVNQAKNFIEKYQTQDSFKRLLEIQQNQILQIKFDLDILKENGIYSIKKSIFKNRVLRSLKILRVLKDQKKLVKQHIKSKSIDEQKSLKMLFLKNESIIYEIYKSFSGKLYANFDKRYIEHINNAIQLDVFKAYNWIRKNIILSFWICVFFGACFCVPYFFNIGQIPQTDLSNIIYLLFGISILAFLYIGYTIVFLMAYGYAIFKNNTENKIISFIFWIMQICMLVICALPFAYDFEKLKWICNIILENFNQAICIYILLFVIYFGFGVYKNKTYKDITSLPTLFFSLCFDFLLILFVYKRYQDINFLFLLLTFFLLIFIKAIACLKTFEYKYIFLFSVFVGFAMMPVLSSDFVRIIKLANYKDSFTIKNEFMSKEILEKIPVCLNDYNATCIDKTTSDENKTTINNLLVKVKFDDRYYFKAHIPKDENLTTVSQKENSKSFIEFKIKKDNILN</sequence>
<keyword evidence="1" id="KW-0472">Membrane</keyword>
<proteinExistence type="predicted"/>
<gene>
    <name evidence="2" type="ORF">NYG85_05155</name>
</gene>
<dbReference type="RefSeq" id="WP_284937420.1">
    <property type="nucleotide sequence ID" value="NZ_JANURM010000004.1"/>
</dbReference>
<dbReference type="Proteomes" id="UP001173801">
    <property type="component" value="Unassembled WGS sequence"/>
</dbReference>
<reference evidence="2" key="2">
    <citation type="journal article" date="2023" name="Microorganisms">
        <title>Isolation and Genomic Characteristics of Cat-Borne Campylobacter felis sp. nov. and Sheep-Borne Campylobacter ovis sp. nov.</title>
        <authorList>
            <person name="Wang H."/>
            <person name="Li Y."/>
            <person name="Gu Y."/>
            <person name="Zhou G."/>
            <person name="Chen X."/>
            <person name="Zhang X."/>
            <person name="Shao Z."/>
            <person name="Zhang J."/>
            <person name="Zhang M."/>
        </authorList>
    </citation>
    <scope>NUCLEOTIDE SEQUENCE</scope>
    <source>
        <strain evidence="2">PS10</strain>
    </source>
</reference>
<evidence type="ECO:0000256" key="1">
    <source>
        <dbReference type="SAM" id="Phobius"/>
    </source>
</evidence>
<evidence type="ECO:0000313" key="2">
    <source>
        <dbReference type="EMBL" id="MDL0088761.1"/>
    </source>
</evidence>
<accession>A0ABT7HPD3</accession>
<feature type="transmembrane region" description="Helical" evidence="1">
    <location>
        <begin position="314"/>
        <end position="333"/>
    </location>
</feature>
<feature type="transmembrane region" description="Helical" evidence="1">
    <location>
        <begin position="205"/>
        <end position="225"/>
    </location>
</feature>
<feature type="transmembrane region" description="Helical" evidence="1">
    <location>
        <begin position="237"/>
        <end position="264"/>
    </location>
</feature>
<dbReference type="EMBL" id="JANURM010000004">
    <property type="protein sequence ID" value="MDL0088761.1"/>
    <property type="molecule type" value="Genomic_DNA"/>
</dbReference>
<comment type="caution">
    <text evidence="2">The sequence shown here is derived from an EMBL/GenBank/DDBJ whole genome shotgun (WGS) entry which is preliminary data.</text>
</comment>
<reference evidence="2" key="1">
    <citation type="submission" date="2022-08" db="EMBL/GenBank/DDBJ databases">
        <authorList>
            <person name="Wang H."/>
        </authorList>
    </citation>
    <scope>NUCLEOTIDE SEQUENCE</scope>
    <source>
        <strain evidence="2">PS10</strain>
    </source>
</reference>
<feature type="transmembrane region" description="Helical" evidence="1">
    <location>
        <begin position="345"/>
        <end position="363"/>
    </location>
</feature>
<protein>
    <submittedName>
        <fullName evidence="2">Uncharacterized protein</fullName>
    </submittedName>
</protein>
<feature type="transmembrane region" description="Helical" evidence="1">
    <location>
        <begin position="397"/>
        <end position="414"/>
    </location>
</feature>
<organism evidence="2 3">
    <name type="scientific">Campylobacter gastrosuis</name>
    <dbReference type="NCBI Taxonomy" id="2974576"/>
    <lineage>
        <taxon>Bacteria</taxon>
        <taxon>Pseudomonadati</taxon>
        <taxon>Campylobacterota</taxon>
        <taxon>Epsilonproteobacteria</taxon>
        <taxon>Campylobacterales</taxon>
        <taxon>Campylobacteraceae</taxon>
        <taxon>Campylobacter</taxon>
    </lineage>
</organism>
<name>A0ABT7HPD3_9BACT</name>
<keyword evidence="1" id="KW-1133">Transmembrane helix</keyword>
<evidence type="ECO:0000313" key="3">
    <source>
        <dbReference type="Proteomes" id="UP001173801"/>
    </source>
</evidence>
<keyword evidence="3" id="KW-1185">Reference proteome</keyword>
<feature type="transmembrane region" description="Helical" evidence="1">
    <location>
        <begin position="276"/>
        <end position="298"/>
    </location>
</feature>
<feature type="transmembrane region" description="Helical" evidence="1">
    <location>
        <begin position="369"/>
        <end position="390"/>
    </location>
</feature>
<keyword evidence="1" id="KW-0812">Transmembrane</keyword>